<dbReference type="InterPro" id="IPR000595">
    <property type="entry name" value="cNMP-bd_dom"/>
</dbReference>
<sequence>MPEKKDFNLALEDILKKVYIFSELSDEELVKVKRLVNTKNYKKGTVIFFEGDPGEAVFFVKSGKVKVYKGDDEGREFILHIFDEGDVFAEAVLLGGGTYPATAEAVEDSVVGFIKNEDLESFIKKSPDLAIKIIRIMAARLRDSQEKIKDLALKDTYDRTACMLHKISLDYGQRTSRGIEIDLPVTRQELAALVGTSRETVTRILSQMKKNGIIDIDRQKIIVLDERKLMRCRKD</sequence>
<dbReference type="PROSITE" id="PS51063">
    <property type="entry name" value="HTH_CRP_2"/>
    <property type="match status" value="1"/>
</dbReference>
<keyword evidence="2" id="KW-0238">DNA-binding</keyword>
<feature type="domain" description="HTH crp-type" evidence="5">
    <location>
        <begin position="154"/>
        <end position="227"/>
    </location>
</feature>
<dbReference type="InterPro" id="IPR012318">
    <property type="entry name" value="HTH_CRP"/>
</dbReference>
<keyword evidence="7" id="KW-1185">Reference proteome</keyword>
<dbReference type="InterPro" id="IPR014710">
    <property type="entry name" value="RmlC-like_jellyroll"/>
</dbReference>
<accession>A0A1M7GMK5</accession>
<dbReference type="SUPFAM" id="SSF46785">
    <property type="entry name" value="Winged helix' DNA-binding domain"/>
    <property type="match status" value="1"/>
</dbReference>
<dbReference type="PROSITE" id="PS00042">
    <property type="entry name" value="HTH_CRP_1"/>
    <property type="match status" value="1"/>
</dbReference>
<dbReference type="RefSeq" id="WP_084098577.1">
    <property type="nucleotide sequence ID" value="NZ_FRCR01000002.1"/>
</dbReference>
<dbReference type="AlphaFoldDB" id="A0A1M7GMK5"/>
<dbReference type="CDD" id="cd00092">
    <property type="entry name" value="HTH_CRP"/>
    <property type="match status" value="1"/>
</dbReference>
<organism evidence="6 7">
    <name type="scientific">Caldanaerovirga acetigignens</name>
    <dbReference type="NCBI Taxonomy" id="447595"/>
    <lineage>
        <taxon>Bacteria</taxon>
        <taxon>Bacillati</taxon>
        <taxon>Bacillota</taxon>
        <taxon>Clostridia</taxon>
        <taxon>Thermosediminibacterales</taxon>
        <taxon>Thermosediminibacteraceae</taxon>
        <taxon>Caldanaerovirga</taxon>
    </lineage>
</organism>
<reference evidence="7" key="1">
    <citation type="submission" date="2016-11" db="EMBL/GenBank/DDBJ databases">
        <authorList>
            <person name="Varghese N."/>
            <person name="Submissions S."/>
        </authorList>
    </citation>
    <scope>NUCLEOTIDE SEQUENCE [LARGE SCALE GENOMIC DNA]</scope>
    <source>
        <strain evidence="7">DSM 18802</strain>
    </source>
</reference>
<dbReference type="GO" id="GO:0003677">
    <property type="term" value="F:DNA binding"/>
    <property type="evidence" value="ECO:0007669"/>
    <property type="project" value="UniProtKB-KW"/>
</dbReference>
<dbReference type="Pfam" id="PF13545">
    <property type="entry name" value="HTH_Crp_2"/>
    <property type="match status" value="1"/>
</dbReference>
<dbReference type="Proteomes" id="UP000184375">
    <property type="component" value="Unassembled WGS sequence"/>
</dbReference>
<evidence type="ECO:0000256" key="1">
    <source>
        <dbReference type="ARBA" id="ARBA00023015"/>
    </source>
</evidence>
<dbReference type="InterPro" id="IPR036388">
    <property type="entry name" value="WH-like_DNA-bd_sf"/>
</dbReference>
<dbReference type="InterPro" id="IPR018335">
    <property type="entry name" value="Tscrpt_reg_HTH_Crp-type_CS"/>
</dbReference>
<keyword evidence="1" id="KW-0805">Transcription regulation</keyword>
<dbReference type="PROSITE" id="PS50042">
    <property type="entry name" value="CNMP_BINDING_3"/>
    <property type="match status" value="1"/>
</dbReference>
<dbReference type="CDD" id="cd00038">
    <property type="entry name" value="CAP_ED"/>
    <property type="match status" value="1"/>
</dbReference>
<proteinExistence type="predicted"/>
<evidence type="ECO:0000259" key="4">
    <source>
        <dbReference type="PROSITE" id="PS50042"/>
    </source>
</evidence>
<dbReference type="EMBL" id="FRCR01000002">
    <property type="protein sequence ID" value="SHM17416.1"/>
    <property type="molecule type" value="Genomic_DNA"/>
</dbReference>
<evidence type="ECO:0000256" key="2">
    <source>
        <dbReference type="ARBA" id="ARBA00023125"/>
    </source>
</evidence>
<evidence type="ECO:0000313" key="7">
    <source>
        <dbReference type="Proteomes" id="UP000184375"/>
    </source>
</evidence>
<evidence type="ECO:0000256" key="3">
    <source>
        <dbReference type="ARBA" id="ARBA00023163"/>
    </source>
</evidence>
<dbReference type="SUPFAM" id="SSF51206">
    <property type="entry name" value="cAMP-binding domain-like"/>
    <property type="match status" value="1"/>
</dbReference>
<gene>
    <name evidence="6" type="ORF">SAMN05660826_00391</name>
</gene>
<evidence type="ECO:0000259" key="5">
    <source>
        <dbReference type="PROSITE" id="PS51063"/>
    </source>
</evidence>
<dbReference type="Pfam" id="PF00027">
    <property type="entry name" value="cNMP_binding"/>
    <property type="match status" value="1"/>
</dbReference>
<dbReference type="Gene3D" id="2.60.120.10">
    <property type="entry name" value="Jelly Rolls"/>
    <property type="match status" value="1"/>
</dbReference>
<dbReference type="InterPro" id="IPR018490">
    <property type="entry name" value="cNMP-bd_dom_sf"/>
</dbReference>
<dbReference type="GO" id="GO:0003700">
    <property type="term" value="F:DNA-binding transcription factor activity"/>
    <property type="evidence" value="ECO:0007669"/>
    <property type="project" value="InterPro"/>
</dbReference>
<dbReference type="PANTHER" id="PTHR24567">
    <property type="entry name" value="CRP FAMILY TRANSCRIPTIONAL REGULATORY PROTEIN"/>
    <property type="match status" value="1"/>
</dbReference>
<dbReference type="InterPro" id="IPR036390">
    <property type="entry name" value="WH_DNA-bd_sf"/>
</dbReference>
<dbReference type="InterPro" id="IPR050397">
    <property type="entry name" value="Env_Response_Regulators"/>
</dbReference>
<name>A0A1M7GMK5_9FIRM</name>
<dbReference type="Gene3D" id="1.10.10.10">
    <property type="entry name" value="Winged helix-like DNA-binding domain superfamily/Winged helix DNA-binding domain"/>
    <property type="match status" value="1"/>
</dbReference>
<dbReference type="PRINTS" id="PR00034">
    <property type="entry name" value="HTHCRP"/>
</dbReference>
<evidence type="ECO:0000313" key="6">
    <source>
        <dbReference type="EMBL" id="SHM17416.1"/>
    </source>
</evidence>
<dbReference type="GO" id="GO:0005829">
    <property type="term" value="C:cytosol"/>
    <property type="evidence" value="ECO:0007669"/>
    <property type="project" value="TreeGrafter"/>
</dbReference>
<dbReference type="SMART" id="SM00419">
    <property type="entry name" value="HTH_CRP"/>
    <property type="match status" value="1"/>
</dbReference>
<protein>
    <submittedName>
        <fullName evidence="6">CRP/FNR family transcriptional regulator, anaerobic regulatory protein</fullName>
    </submittedName>
</protein>
<dbReference type="SMART" id="SM00100">
    <property type="entry name" value="cNMP"/>
    <property type="match status" value="1"/>
</dbReference>
<keyword evidence="3" id="KW-0804">Transcription</keyword>
<dbReference type="STRING" id="447595.SAMN05660826_00391"/>
<feature type="domain" description="Cyclic nucleotide-binding" evidence="4">
    <location>
        <begin position="20"/>
        <end position="140"/>
    </location>
</feature>
<dbReference type="PANTHER" id="PTHR24567:SF74">
    <property type="entry name" value="HTH-TYPE TRANSCRIPTIONAL REGULATOR ARCR"/>
    <property type="match status" value="1"/>
</dbReference>